<feature type="compositionally biased region" description="Basic and acidic residues" evidence="1">
    <location>
        <begin position="15"/>
        <end position="30"/>
    </location>
</feature>
<evidence type="ECO:0000313" key="3">
    <source>
        <dbReference type="Proteomes" id="UP000693942"/>
    </source>
</evidence>
<evidence type="ECO:0000256" key="1">
    <source>
        <dbReference type="SAM" id="MobiDB-lite"/>
    </source>
</evidence>
<organism evidence="2 3">
    <name type="scientific">Fusarium oxysporum f. sp. raphani</name>
    <dbReference type="NCBI Taxonomy" id="96318"/>
    <lineage>
        <taxon>Eukaryota</taxon>
        <taxon>Fungi</taxon>
        <taxon>Dikarya</taxon>
        <taxon>Ascomycota</taxon>
        <taxon>Pezizomycotina</taxon>
        <taxon>Sordariomycetes</taxon>
        <taxon>Hypocreomycetidae</taxon>
        <taxon>Hypocreales</taxon>
        <taxon>Nectriaceae</taxon>
        <taxon>Fusarium</taxon>
        <taxon>Fusarium oxysporum species complex</taxon>
    </lineage>
</organism>
<dbReference type="EMBL" id="JAELUR010000016">
    <property type="protein sequence ID" value="KAG7423113.1"/>
    <property type="molecule type" value="Genomic_DNA"/>
</dbReference>
<comment type="caution">
    <text evidence="2">The sequence shown here is derived from an EMBL/GenBank/DDBJ whole genome shotgun (WGS) entry which is preliminary data.</text>
</comment>
<feature type="region of interest" description="Disordered" evidence="1">
    <location>
        <begin position="1"/>
        <end position="42"/>
    </location>
</feature>
<name>A0A8J5PBT3_FUSOX</name>
<sequence length="743" mass="85139">MPEEPPRRRGRPRKVHTEEERLAAQREHSQKYRQRIQQQDKGESLSFTGYYQHIPYVPTSSSAMAQLPPHIILPNDSYLPLDLSCGDPGQPSSLSYDDNTAAHDGPSYDLGDYCPFNSDSTTSHESTASSASTRDCQVLFSDLPTEYIRNHRSEQGDEIQELLEAFGKGLRISPTASLDDLRQDFDTLSSDEEVSEPGHRSLDASHEEQTVPSLERYLAQEWTEHPSCSRQSHKEDHEELAKNKCHRSCDSLNDVVARLDGLIGDENNRHPLPNVMDPSFDLLSHTQRTEPANNEGTSRNSPPLNNAFLDPSDTYVDIGRQYTPRIGSAAEANVLMWRRCCLKKLWRQRQEWSTTSKTRSVPLRLIEYPRFTLRDTIDMTIQPADKSREVCEGLIYSQFYNLVKIPFDAAKQYPFQNRQLEKMALDPSYVADYERSTRGSHANQASLSLAYRLSKLRVRASLVQDDEGRVSVPFSYGVRAEDRVSVKLLDLVLSHFDSLESTRQSDPITVCQDQELPFFAIPSTTMTRFLHGTVNKYCFLFEYIKSQAGARYSLPETVVMALALRSLRFATSGIISKESILWKDRWKQGKQVTSRSGQSQSSEVEREGLGLYRTSKDYGLGWWLPGKFNWDEWRFRGEVNERLVVGNSLLHIEYGRQWKVIKDIRDVHARMWQANKWVKQYSVRKSQRNRNIWFEYLSNTVIELFQSEPPDIPQISLLHIATMLSQVPSMTVAAMSITPDPTF</sequence>
<feature type="compositionally biased region" description="Basic and acidic residues" evidence="1">
    <location>
        <begin position="196"/>
        <end position="209"/>
    </location>
</feature>
<protein>
    <submittedName>
        <fullName evidence="2">Uncharacterized protein</fullName>
    </submittedName>
</protein>
<feature type="region of interest" description="Disordered" evidence="1">
    <location>
        <begin position="83"/>
        <end position="103"/>
    </location>
</feature>
<dbReference type="AlphaFoldDB" id="A0A8J5PBT3"/>
<evidence type="ECO:0000313" key="2">
    <source>
        <dbReference type="EMBL" id="KAG7423113.1"/>
    </source>
</evidence>
<dbReference type="Proteomes" id="UP000693942">
    <property type="component" value="Unassembled WGS sequence"/>
</dbReference>
<gene>
    <name evidence="2" type="ORF">Forpi1262_v015506</name>
</gene>
<reference evidence="2" key="1">
    <citation type="submission" date="2021-04" db="EMBL/GenBank/DDBJ databases">
        <title>First draft genome resource for Brassicaceae pathogens Fusarium oxysporum f. sp. raphani and Fusarium oxysporum f. sp. rapae.</title>
        <authorList>
            <person name="Asai S."/>
        </authorList>
    </citation>
    <scope>NUCLEOTIDE SEQUENCE</scope>
    <source>
        <strain evidence="2">Tf1262</strain>
    </source>
</reference>
<proteinExistence type="predicted"/>
<accession>A0A8J5PBT3</accession>
<feature type="region of interest" description="Disordered" evidence="1">
    <location>
        <begin position="189"/>
        <end position="210"/>
    </location>
</feature>